<dbReference type="Gene3D" id="3.50.30.50">
    <property type="entry name" value="Putative cyclase"/>
    <property type="match status" value="1"/>
</dbReference>
<keyword evidence="2" id="KW-1185">Reference proteome</keyword>
<reference evidence="2" key="1">
    <citation type="journal article" date="2019" name="Int. J. Syst. Evol. Microbiol.">
        <title>The Global Catalogue of Microorganisms (GCM) 10K type strain sequencing project: providing services to taxonomists for standard genome sequencing and annotation.</title>
        <authorList>
            <consortium name="The Broad Institute Genomics Platform"/>
            <consortium name="The Broad Institute Genome Sequencing Center for Infectious Disease"/>
            <person name="Wu L."/>
            <person name="Ma J."/>
        </authorList>
    </citation>
    <scope>NUCLEOTIDE SEQUENCE [LARGE SCALE GENOMIC DNA]</scope>
    <source>
        <strain evidence="2">CCUG 62114</strain>
    </source>
</reference>
<evidence type="ECO:0000313" key="1">
    <source>
        <dbReference type="EMBL" id="MFD0963137.1"/>
    </source>
</evidence>
<organism evidence="1 2">
    <name type="scientific">Pseudofulvibacter geojedonensis</name>
    <dbReference type="NCBI Taxonomy" id="1123758"/>
    <lineage>
        <taxon>Bacteria</taxon>
        <taxon>Pseudomonadati</taxon>
        <taxon>Bacteroidota</taxon>
        <taxon>Flavobacteriia</taxon>
        <taxon>Flavobacteriales</taxon>
        <taxon>Flavobacteriaceae</taxon>
        <taxon>Pseudofulvibacter</taxon>
    </lineage>
</organism>
<evidence type="ECO:0000313" key="2">
    <source>
        <dbReference type="Proteomes" id="UP001596997"/>
    </source>
</evidence>
<sequence length="249" mass="28005">MIATIQHNNINFQVDLSKPIDISMPLKAAKNNPNAWYLDAPIIEPVVMGDFVGSVSKGASTNFNNIQFNPHAHGTHTECVGHITKEFYSINEQLKTFFFTAEVISIQPEKINDDLVITKKQLQEAIKAHPEAIVIRTLPNLEDKLNKQYSNSNPPYIEEKGAVYLRELGIKHLLIDLPSVDKEKDGGELLSHNAFWNTKGELRLDATITEFIYVPTEVEDGMYLLNLQIAPFHNDASPSKPVLFKIINV</sequence>
<dbReference type="InterPro" id="IPR007325">
    <property type="entry name" value="KFase/CYL"/>
</dbReference>
<dbReference type="GO" id="GO:0016787">
    <property type="term" value="F:hydrolase activity"/>
    <property type="evidence" value="ECO:0007669"/>
    <property type="project" value="UniProtKB-KW"/>
</dbReference>
<dbReference type="EMBL" id="JBHTJM010000005">
    <property type="protein sequence ID" value="MFD0963137.1"/>
    <property type="molecule type" value="Genomic_DNA"/>
</dbReference>
<comment type="caution">
    <text evidence="1">The sequence shown here is derived from an EMBL/GenBank/DDBJ whole genome shotgun (WGS) entry which is preliminary data.</text>
</comment>
<dbReference type="EC" id="3.5.-.-" evidence="1"/>
<proteinExistence type="predicted"/>
<dbReference type="Proteomes" id="UP001596997">
    <property type="component" value="Unassembled WGS sequence"/>
</dbReference>
<dbReference type="SUPFAM" id="SSF102198">
    <property type="entry name" value="Putative cyclase"/>
    <property type="match status" value="1"/>
</dbReference>
<accession>A0ABW3I0L9</accession>
<name>A0ABW3I0L9_9FLAO</name>
<dbReference type="InterPro" id="IPR037175">
    <property type="entry name" value="KFase_sf"/>
</dbReference>
<dbReference type="Pfam" id="PF04199">
    <property type="entry name" value="Cyclase"/>
    <property type="match status" value="1"/>
</dbReference>
<keyword evidence="1" id="KW-0378">Hydrolase</keyword>
<dbReference type="RefSeq" id="WP_377713541.1">
    <property type="nucleotide sequence ID" value="NZ_JBHTJM010000005.1"/>
</dbReference>
<gene>
    <name evidence="1" type="ORF">ACFQ1O_03855</name>
</gene>
<protein>
    <submittedName>
        <fullName evidence="1">Cyclase family protein</fullName>
        <ecNumber evidence="1">3.5.-.-</ecNumber>
    </submittedName>
</protein>